<evidence type="ECO:0000256" key="1">
    <source>
        <dbReference type="SAM" id="MobiDB-lite"/>
    </source>
</evidence>
<dbReference type="InterPro" id="IPR043502">
    <property type="entry name" value="DNA/RNA_pol_sf"/>
</dbReference>
<dbReference type="Pfam" id="PF00078">
    <property type="entry name" value="RVT_1"/>
    <property type="match status" value="1"/>
</dbReference>
<dbReference type="InterPro" id="IPR000477">
    <property type="entry name" value="RT_dom"/>
</dbReference>
<dbReference type="SUPFAM" id="SSF56672">
    <property type="entry name" value="DNA/RNA polymerases"/>
    <property type="match status" value="1"/>
</dbReference>
<dbReference type="AlphaFoldDB" id="A0A183TK78"/>
<dbReference type="EMBL" id="UYSU01041642">
    <property type="protein sequence ID" value="VDM03262.1"/>
    <property type="molecule type" value="Genomic_DNA"/>
</dbReference>
<evidence type="ECO:0000313" key="4">
    <source>
        <dbReference type="Proteomes" id="UP000275846"/>
    </source>
</evidence>
<dbReference type="Proteomes" id="UP000275846">
    <property type="component" value="Unassembled WGS sequence"/>
</dbReference>
<accession>A0A183TK78</accession>
<feature type="region of interest" description="Disordered" evidence="1">
    <location>
        <begin position="368"/>
        <end position="394"/>
    </location>
</feature>
<sequence length="394" mass="44384">MVRLLQCKATIDMIFTARQLQEKCQEMRTHLYINFSNLTKAFDTVNRDGLWKIMQKFGCAERFMHMVRQLHDGMMARVADNGTVSEAFAVTNGVEQGCVFAPTLFSFMFSAMLMDAYHDERPGIRIAYRMDGRRVFKATIHELLFVGDFALNTTSEEDMQRSMDLFAAACDNCRLHINTEKTVVMHQPSPDTLYTAAHINVNGAQLKSVDTFTYLGSNLSLRTKVDDEIAHRIAKASQAFGHMQNMVWNRHGLQLSTKLKMYKAVIFPTLLYGAETILKLSWQDWIPYTEVLERTGIVSIIAQLKQLQLRWTGHLVRMDDERLPKRLFYGDLAMGSRRQGGQAAMDPSKCGLMALLLRGIRARCGGTPRGGSGRASHLRQPSAPSSISGLLACS</sequence>
<dbReference type="PANTHER" id="PTHR47027">
    <property type="entry name" value="REVERSE TRANSCRIPTASE DOMAIN-CONTAINING PROTEIN"/>
    <property type="match status" value="1"/>
</dbReference>
<dbReference type="WBParaSite" id="SSLN_0001752301-mRNA-1">
    <property type="protein sequence ID" value="SSLN_0001752301-mRNA-1"/>
    <property type="gene ID" value="SSLN_0001752301"/>
</dbReference>
<evidence type="ECO:0000313" key="5">
    <source>
        <dbReference type="WBParaSite" id="SSLN_0001752301-mRNA-1"/>
    </source>
</evidence>
<dbReference type="PROSITE" id="PS50878">
    <property type="entry name" value="RT_POL"/>
    <property type="match status" value="1"/>
</dbReference>
<name>A0A183TK78_SCHSO</name>
<gene>
    <name evidence="3" type="ORF">SSLN_LOCUS16876</name>
</gene>
<reference evidence="3 4" key="2">
    <citation type="submission" date="2018-11" db="EMBL/GenBank/DDBJ databases">
        <authorList>
            <consortium name="Pathogen Informatics"/>
        </authorList>
    </citation>
    <scope>NUCLEOTIDE SEQUENCE [LARGE SCALE GENOMIC DNA]</scope>
    <source>
        <strain evidence="3 4">NST_G2</strain>
    </source>
</reference>
<reference evidence="5" key="1">
    <citation type="submission" date="2016-06" db="UniProtKB">
        <authorList>
            <consortium name="WormBaseParasite"/>
        </authorList>
    </citation>
    <scope>IDENTIFICATION</scope>
</reference>
<evidence type="ECO:0000313" key="3">
    <source>
        <dbReference type="EMBL" id="VDM03262.1"/>
    </source>
</evidence>
<evidence type="ECO:0000259" key="2">
    <source>
        <dbReference type="PROSITE" id="PS50878"/>
    </source>
</evidence>
<organism evidence="5">
    <name type="scientific">Schistocephalus solidus</name>
    <name type="common">Tapeworm</name>
    <dbReference type="NCBI Taxonomy" id="70667"/>
    <lineage>
        <taxon>Eukaryota</taxon>
        <taxon>Metazoa</taxon>
        <taxon>Spiralia</taxon>
        <taxon>Lophotrochozoa</taxon>
        <taxon>Platyhelminthes</taxon>
        <taxon>Cestoda</taxon>
        <taxon>Eucestoda</taxon>
        <taxon>Diphyllobothriidea</taxon>
        <taxon>Diphyllobothriidae</taxon>
        <taxon>Schistocephalus</taxon>
    </lineage>
</organism>
<dbReference type="OrthoDB" id="8060316at2759"/>
<keyword evidence="4" id="KW-1185">Reference proteome</keyword>
<proteinExistence type="predicted"/>
<protein>
    <submittedName>
        <fullName evidence="5">Reverse transcriptase domain-containing protein</fullName>
    </submittedName>
</protein>
<dbReference type="PANTHER" id="PTHR47027:SF26">
    <property type="entry name" value="REVERSE TRANSCRIPTASE DOMAIN-CONTAINING PROTEIN"/>
    <property type="match status" value="1"/>
</dbReference>
<feature type="domain" description="Reverse transcriptase" evidence="2">
    <location>
        <begin position="1"/>
        <end position="219"/>
    </location>
</feature>